<name>A0A814CV37_9BILA</name>
<reference evidence="1" key="1">
    <citation type="submission" date="2021-02" db="EMBL/GenBank/DDBJ databases">
        <authorList>
            <person name="Nowell W R."/>
        </authorList>
    </citation>
    <scope>NUCLEOTIDE SEQUENCE</scope>
    <source>
        <strain evidence="1">Ploen Becks lab</strain>
    </source>
</reference>
<evidence type="ECO:0000313" key="1">
    <source>
        <dbReference type="EMBL" id="CAF0947179.1"/>
    </source>
</evidence>
<proteinExistence type="predicted"/>
<organism evidence="1 2">
    <name type="scientific">Brachionus calyciflorus</name>
    <dbReference type="NCBI Taxonomy" id="104777"/>
    <lineage>
        <taxon>Eukaryota</taxon>
        <taxon>Metazoa</taxon>
        <taxon>Spiralia</taxon>
        <taxon>Gnathifera</taxon>
        <taxon>Rotifera</taxon>
        <taxon>Eurotatoria</taxon>
        <taxon>Monogononta</taxon>
        <taxon>Pseudotrocha</taxon>
        <taxon>Ploima</taxon>
        <taxon>Brachionidae</taxon>
        <taxon>Brachionus</taxon>
    </lineage>
</organism>
<accession>A0A814CV37</accession>
<dbReference type="EMBL" id="CAJNOC010002699">
    <property type="protein sequence ID" value="CAF0947179.1"/>
    <property type="molecule type" value="Genomic_DNA"/>
</dbReference>
<comment type="caution">
    <text evidence="1">The sequence shown here is derived from an EMBL/GenBank/DDBJ whole genome shotgun (WGS) entry which is preliminary data.</text>
</comment>
<keyword evidence="2" id="KW-1185">Reference proteome</keyword>
<dbReference type="Proteomes" id="UP000663879">
    <property type="component" value="Unassembled WGS sequence"/>
</dbReference>
<evidence type="ECO:0000313" key="2">
    <source>
        <dbReference type="Proteomes" id="UP000663879"/>
    </source>
</evidence>
<protein>
    <submittedName>
        <fullName evidence="1">Uncharacterized protein</fullName>
    </submittedName>
</protein>
<sequence length="80" mass="9013">MCKNKISKIVDPRITNFLTPNRKKFTIVDDPNERLSFIDSSKNAIFDILEINGIAQPIKAASLDDSFDDNNYLPQPASQT</sequence>
<gene>
    <name evidence="1" type="ORF">OXX778_LOCUS13748</name>
</gene>
<dbReference type="AlphaFoldDB" id="A0A814CV37"/>